<feature type="compositionally biased region" description="Basic and acidic residues" evidence="11">
    <location>
        <begin position="4521"/>
        <end position="4557"/>
    </location>
</feature>
<dbReference type="CDD" id="cd01460">
    <property type="entry name" value="vWA_midasin"/>
    <property type="match status" value="1"/>
</dbReference>
<evidence type="ECO:0000256" key="9">
    <source>
        <dbReference type="ARBA" id="ARBA00023242"/>
    </source>
</evidence>
<gene>
    <name evidence="13" type="ORF">BRENAR_LOCUS4550</name>
</gene>
<feature type="compositionally biased region" description="Acidic residues" evidence="11">
    <location>
        <begin position="4303"/>
        <end position="4334"/>
    </location>
</feature>
<dbReference type="FunFam" id="3.40.50.300:FF:000142">
    <property type="entry name" value="Midasin"/>
    <property type="match status" value="1"/>
</dbReference>
<dbReference type="SMART" id="SM00382">
    <property type="entry name" value="AAA"/>
    <property type="match status" value="6"/>
</dbReference>
<evidence type="ECO:0000259" key="12">
    <source>
        <dbReference type="PROSITE" id="PS50234"/>
    </source>
</evidence>
<dbReference type="GO" id="GO:0030687">
    <property type="term" value="C:preribosome, large subunit precursor"/>
    <property type="evidence" value="ECO:0007669"/>
    <property type="project" value="TreeGrafter"/>
</dbReference>
<dbReference type="InterPro" id="IPR036465">
    <property type="entry name" value="vWFA_dom_sf"/>
</dbReference>
<protein>
    <recommendedName>
        <fullName evidence="4 10">Midasin</fullName>
    </recommendedName>
</protein>
<dbReference type="FunFam" id="3.40.50.300:FF:001368">
    <property type="entry name" value="Midasin"/>
    <property type="match status" value="1"/>
</dbReference>
<dbReference type="Pfam" id="PF21108">
    <property type="entry name" value="MDN1_4th"/>
    <property type="match status" value="1"/>
</dbReference>
<reference evidence="13 14" key="1">
    <citation type="submission" date="2018-12" db="EMBL/GenBank/DDBJ databases">
        <authorList>
            <person name="Tiukova I."/>
            <person name="Dainat J."/>
        </authorList>
    </citation>
    <scope>NUCLEOTIDE SEQUENCE [LARGE SCALE GENOMIC DNA]</scope>
</reference>
<dbReference type="FunFam" id="3.40.50.300:FF:000712">
    <property type="entry name" value="Midasin"/>
    <property type="match status" value="1"/>
</dbReference>
<dbReference type="STRING" id="13370.A0A448YSD4"/>
<feature type="compositionally biased region" description="Acidic residues" evidence="11">
    <location>
        <begin position="4191"/>
        <end position="4212"/>
    </location>
</feature>
<feature type="compositionally biased region" description="Basic and acidic residues" evidence="11">
    <location>
        <begin position="4255"/>
        <end position="4272"/>
    </location>
</feature>
<comment type="function">
    <text evidence="10">Nuclear chaperone required for maturation and nuclear export of pre-60S ribosome subunits.</text>
</comment>
<dbReference type="FunFam" id="3.40.50.300:FF:000582">
    <property type="entry name" value="Midasin"/>
    <property type="match status" value="1"/>
</dbReference>
<keyword evidence="9 10" id="KW-0539">Nucleus</keyword>
<dbReference type="PROSITE" id="PS50234">
    <property type="entry name" value="VWFA"/>
    <property type="match status" value="1"/>
</dbReference>
<dbReference type="PANTHER" id="PTHR48103:SF2">
    <property type="entry name" value="MIDASIN"/>
    <property type="match status" value="1"/>
</dbReference>
<evidence type="ECO:0000256" key="2">
    <source>
        <dbReference type="ARBA" id="ARBA00004642"/>
    </source>
</evidence>
<dbReference type="SUPFAM" id="SSF52540">
    <property type="entry name" value="P-loop containing nucleoside triphosphate hydrolases"/>
    <property type="match status" value="6"/>
</dbReference>
<dbReference type="InterPro" id="IPR012099">
    <property type="entry name" value="Midasin"/>
</dbReference>
<dbReference type="InterPro" id="IPR011704">
    <property type="entry name" value="ATPase_dyneun-rel_AAA"/>
</dbReference>
<feature type="compositionally biased region" description="Acidic residues" evidence="11">
    <location>
        <begin position="4582"/>
        <end position="4605"/>
    </location>
</feature>
<feature type="compositionally biased region" description="Acidic residues" evidence="11">
    <location>
        <begin position="4273"/>
        <end position="4289"/>
    </location>
</feature>
<evidence type="ECO:0000313" key="13">
    <source>
        <dbReference type="EMBL" id="VEU23821.1"/>
    </source>
</evidence>
<evidence type="ECO:0000256" key="11">
    <source>
        <dbReference type="SAM" id="MobiDB-lite"/>
    </source>
</evidence>
<organism evidence="13 14">
    <name type="scientific">Brettanomyces naardenensis</name>
    <name type="common">Yeast</name>
    <dbReference type="NCBI Taxonomy" id="13370"/>
    <lineage>
        <taxon>Eukaryota</taxon>
        <taxon>Fungi</taxon>
        <taxon>Dikarya</taxon>
        <taxon>Ascomycota</taxon>
        <taxon>Saccharomycotina</taxon>
        <taxon>Pichiomycetes</taxon>
        <taxon>Pichiales</taxon>
        <taxon>Pichiaceae</taxon>
        <taxon>Brettanomyces</taxon>
    </lineage>
</organism>
<name>A0A448YSD4_BRENA</name>
<keyword evidence="6 10" id="KW-0547">Nucleotide-binding</keyword>
<dbReference type="GO" id="GO:0000027">
    <property type="term" value="P:ribosomal large subunit assembly"/>
    <property type="evidence" value="ECO:0007669"/>
    <property type="project" value="InterPro"/>
</dbReference>
<keyword evidence="7 10" id="KW-0067">ATP-binding</keyword>
<dbReference type="InterPro" id="IPR025662">
    <property type="entry name" value="Sigma_54_int_dom_ATP-bd_1"/>
</dbReference>
<keyword evidence="14" id="KW-1185">Reference proteome</keyword>
<evidence type="ECO:0000256" key="10">
    <source>
        <dbReference type="PIRNR" id="PIRNR010340"/>
    </source>
</evidence>
<keyword evidence="8 10" id="KW-0143">Chaperone</keyword>
<dbReference type="PIRSF" id="PIRSF010340">
    <property type="entry name" value="Midasin"/>
    <property type="match status" value="1"/>
</dbReference>
<dbReference type="Gene3D" id="3.40.50.300">
    <property type="entry name" value="P-loop containing nucleotide triphosphate hydrolases"/>
    <property type="match status" value="6"/>
</dbReference>
<proteinExistence type="inferred from homology"/>
<comment type="similarity">
    <text evidence="3 10">Belongs to the midasin family.</text>
</comment>
<evidence type="ECO:0000256" key="4">
    <source>
        <dbReference type="ARBA" id="ARBA00017143"/>
    </source>
</evidence>
<evidence type="ECO:0000313" key="14">
    <source>
        <dbReference type="Proteomes" id="UP000290900"/>
    </source>
</evidence>
<dbReference type="InParanoid" id="A0A448YSD4"/>
<dbReference type="Pfam" id="PF17865">
    <property type="entry name" value="AAA_lid_5"/>
    <property type="match status" value="1"/>
</dbReference>
<sequence length="4964" mass="559891">MSCTGDTVTINLKQSSGIYSQFQQFYPKKSISEEYQFSNAISNTENLSNICIRLLDDVSSTCYFFAYRPLSIELVARLISNPSIEQQYLQLVGSSQQAVPGSRVLSTVSRILTYASEVSNLVECFLEKKDFFNMDYEIIDQSELQVILLAFYRLVSTDRKKFIRFVDPVRLHNIITSEESTNINQYLAILIESLYLSMAEDVRVQMIERYVDQTELIGYCDGDRQFNYSFLSVFEGQRLSNLTKLSYLHETSLLTPDCISFTNDDMSSGVRIIGGVLVPHLRELGGERQIKPNSEFIPIPKSIDSLRELATYVRSSEPVILVGKTGSGKTFLVNEISRMLGVETNDLIKIHLNQQTDPKLLLGTYTSGSKPGTFEWKNGVLTSAVREGKWVLVEDIDKAPNEVLSILLSLLENRELTIPSRGNVIRAANGFQFIATIRSPSDSNEIIVPDIIGLRLWKTLKLEELDTNELTLILKRRFPLLHNFISLFITAFFAIKKTYESRRMVTMNDGVSPRPISIRDLMKFCKRSNKLLVNAGIRNSSDMIPDELYDLIFQESVDCFASALSSSEAIKLLTGEIGAALEIPTSRIDLQLHKHVPVFEEYEDSITLGRAHIQKHRVVRTHRQHANGGNGAYSSSFARTNHSLRLMEKVGVGISMCEPLVLVGETGTGKTTVVQEMAKMLNKKLTVINVSQQTEVGDLLGGFKPVSTKLIALPIQEQFEDLFNRSFSAKRNASFLKLLAKCFNKSQWKNVVRLWKEAYKMAQATFGRTEDDSSDESSVKKKRRLNDSDKSILLDQWAEIYQSVCEFEKQFNSIENSFVFQFIEGSLVKAVKNGNWLLLDEINLASSETLDSISDLLSDDKFERSILLSEKGDVESIRAHPDFRIFACMNPATDVGKRDLPPGIRSKFTEIYVHSPDEDIADLLMIIDKYIGKYALSDEWIGNDIAELYLQAKRLADLHEIVDGANQKPRFSIRTLTRTLLYVQDIVGIYGLRRSLYEGFCMSFLTLLDEKSEEALHPLIKKFTVGRLKNVKSILSQVPPNPDVSGKSYAQFKHYWIKKGPEIPVPQKSYIITPFVEKNLLNLVRATSGRRFPVLLQGPTSAGKTSMINYLAKITGHKFVRINNHEHTDLQEYLGTYVSDETGKLSFKEGVLVEALRNGYWIVLDELNLAPTDVLEALNRLLDDNRELFIPETQEVVRPHPEFMLFATQNPPGLYGGRKILSKAFRNRFLELHFDDIPQNELEIILRERCQIAPRYAERIVEVYRELSVQRQATRLFEQKNSFATLRDLFRWAGRDAVGYEQLAANGYMLLAERVRRPEEKLIVKRVLERVMKVKLDMATYYASLEDEQLLHIKGPVIWTKAMRRLSVLVTSALQQREPILLVGETGCGKTTICQLLSHYFKKNLIIVNAHQNSETSDLLGAQRPVRNRSELQTSLIGKIREVLKAVCVDTSHISSLGSALRLWNDNKKLDGILQEDKEVIKHLMLENEALFEWSDGPLVEAMKNGYHFLLDEISLADDSVLERLNSVLEPERSLLLAEKGPDDALIVAKEGFQFLATMNPGGDYGKKELSPALRNRFTEIWVPSMEDFDDVRQIVSAKLDEGVKQFTDCIVSFSHWYGLQLGGGRTDNGVISLRDILAWIQFINSCHNIEINDDVSLLHGACMVFIDALGTHSTSYLAENEAQLNELKLSFVRKLSELSGKDLSQIYKLEVSISSNSEFLLCGHFRIRKRDQDSVVTSFSLQAPTTASNSMRVARALQVRKPILLEGSPGVGKTSLITALAQATGNRLTRINLSEQTDLIDLFGSDSPVEGGRVGEFVWRDGPFLRAMQRGEWVLLDEMNLASQSILEGLNACLDHRGEAYIPELDKSFTSHPDFRVFAAQNPQSQGGGRKGLPKSFINRFTVVYVDTLKEPDLRLIAAHIYPNIDVDIRDKMISFMSVLESQVVTKRSWGSSGQPWEFNLRDTLRWLSLLDSESITNSSAASDFFQLVIRQRFRSVQDRRNVDDLFESIFGPIIPADPFFDLKSSYIQVQHAVIPRKPLTQFDPDNRILGLQGNVPLLESLMHCIKMSYPCLLVGPSGAGKSELIKYCASIIGSRVFEFPMNSDVDSMDILGGFEQSDAGRTLAEISDDVSVELLSTASLQMTLEPPNEATIQLLLRLLIFISSDGISVPSIPSVISQLLELSTATTNDRLAIFAGRLQNIETDARSSSTVNFQWFDGLLVQAVEKGYWLILDNANLCSPSVLDRLNSLLELDGKLVINECADDEGATRTIIPHPNFRLFLTSDPKYGELSRAMRNRAVEIYVGPLAERATSFDSLCVGLHSEHSEAANISQGLNNLSLQEATYRPITAFISSRDSRTRDYALLLDSYQAASSRGEQALSSLLSFVGLHRFDGLPSLLEACEQSSEFKTDSFFEAAVDEIMLLREHNVPDLFLEIYQEAVEKSLLLQENGCDIAPYQALCLPLNSFVLPLISSSFKFAESSEGHYFLQDWSMVSDFSKRLQQVRLRAENGKVTDLSPLEKSAALSLGRDVKNSPRLPVYDLVVNVYRFICQCLERGTTAEVIFESPTYFKFLFELGLLLQQLVICSENYNESYLRFLQRALADWLQRPSLLYDVSAVATLSAEVKIFATQMKLSRGLSMSLLWSSSRADYPTTEEAWLHYETLSDIARRFDAVSRRQFPDTYKVIVDLKLYFVEMLDSCIHDVLSPDLLQFEEQAEAQVSQLMKITDGFLIQRSSHFGNLFDNILAFVELGTVSLGNSIELSDDILRLSLLSDRPTALLPKYRLAEQFKPYPRIFDSIWGASNAQMKVSLFDDEFFRELLRSLDLVKGSPGGGIDDTLSDINFLIVQLITRSQYIFEDHLEQIQGLATKWIRHICEIHNRSLSPELEKSAHRLLQSEDGQSLSEYTSLMSRNGLEAFANVFGAYFAPCLVQKSTDIESIGSCWIMLSFGLILLYVPDLAFDPATSEHAAYEGYLKLQAAIDSIHRSFVTFRQARFGDSKIHAEGILPDISEEQRSRKPQVFRPTDSVSELSNEWCSFLNAYLDRKYLDTLINAANDLSSSSTSKVENFEVNASQFILRLKSGYPLYADLNDILVGYIYGLKLGFELLQKGARQRSLKFGSPLLLSNPVVVSSSSVVNSTFIDAKALCRQCPISDSNADRIYCTYLELASFHKDPREQSDRNSFFNQSLLGLYYRWSLRNLKQEESDSIEQGVYKFSDPSMDAEADFQSLFPEAEDLIHVSASEGSKVIADSEDLYHRVCLTYVNTFCGSSEEKTGYQDMILLTADCFHSFEALSEQMRYGANDPATLVSFLFLCDSVSKSFSEDIEDSKVDFYKGYSASETRKANTAVKNLQGGVHRLLDQWPEHAILLDLFRICGEFLSYPISTPVFSLLSKVEQIHTYLNQWEEYAHSGVSLRQHVEILSSLVVRWRKLELSSWNQVLTHEEERVTKSTGKWWFHLFETILLPAIKGELEETDQIKIVGAINIFMAQASYGDFDYRLKLLEAFALHMRLLESSASMSDALLNIVTFYKQFNEVRAGHVKDIRTKLEKDVKEVILLASWKDVNVDALKQSSQRSHRSLYKIVRKYRDTLSLPMKPLIEVGLSLSENLHVHSALAELQSVSITEDTAVVELCSEVGSWSERNARLRDISMVSENMRTYIENLYSESTPSLHDFASGIIEEAARLRKNTPGELTEENKVLCNSLKSEKRMLLSGTLRELKRMGLKLHLTTDITQILASVTGVLAISKHLPEHQYDSVDIYFFRMLELLPRLRAAVRDVNPEFPATAAHKCLAAAETLLSTLVTGRDSMVEVSELSGFLDRFLLDAEEVSYTTHQYPVSSSVISACEDASESALRTLNWLPKVLEFALDSIKIASNHTSRVFDVKIFTHAAVLVKQFSLSSHLLYSVEQLETLKSIQSFLKSLCADLSKWKESNSDVSFIADFVIEWIQERPVFALPEVSLSDQKSIEDVERSLRSLCLSVMLSVQHVSKIHSEQPAITSEDDKWLQLAQRRLTKYVKLLHSKKISSKLKECISVLRSVEYTDRTAAIASALIEQALPLVKHYRNLVSVVEAKLAANYVDLSSSVYELSTLLYNLAKDGFCSPEPASKKQPDSNKMEDGTGMGDGEGATNVSKDVEDDDDLSDQAQQENPEENKDNDPDDDDDAVSIEGDMAGNTEDVSENEDEEHKSEDEKENEDEDEELDEEVDDVDDMDPNAIDEKMWDEQASEDSKEKESDKMPENSKPDNDTLQEMEENMESKKEEEGDSKDEKSDAENDSDAEDEEDVGEQDDAVQQNEMQDKFDDQASEGDALELPEDIDLDSSDEQDEEEGEEEGEEDKRKDDEDEMSDSGEDMNTSPDEKSKEIQEEDGQEEAGDESEGDVDDESDEAEEEEQLQNGDGEIGQEEGEESDEELMDVEKKEVSKEEDEKEDKNASRIEGLEGDEGGESADDNIDKDSAAQQQSGVQSEGAEAGVEQEEENVGGGGGTSSMSDQKEEKANEDDEKHSDSSRDEISKSLKQLGDSMKEFHRRREEIKEVTDDEMVEQRAGEKPDEFQHLDNENAENETQALGSANKDQLQSINEDMAIDDEDEERQEQEGENNEDNEESPLEHGIAAEDNLAADNTGADAESREDNNVLGGERAAIVGERKEEQESEEGSMSDPSYDSMTEDRSIESPEHKRPYAEAQQLWLHADEATRDLTAGLSEQLRLILEPTLATKLRGDYKTGKRLNMKRIIPYIASQFRKDKIWMRRTKPSKREYQIMIAVDDSKSMSESNAVNIAFQSISMVSKALTQLESGQLAVAKFGTDAQIVHPFEKPFNTESGIQVFRKFLFDDTKTDVKNLVVKSLSVFSEARASGDSELWQLQIILSDGVCEDHSTLQRLVRKAREEKIMIVFVIIDCINDQESILDMNQVTYVPTVGGPPQLHVTKYLDSFPFEYYVVVHNIKELPDMLALILRQYFSEISSS</sequence>
<evidence type="ECO:0000256" key="8">
    <source>
        <dbReference type="ARBA" id="ARBA00023186"/>
    </source>
</evidence>
<dbReference type="InterPro" id="IPR048617">
    <property type="entry name" value="MDN1_AAA_lid_4"/>
</dbReference>
<accession>A0A448YSD4</accession>
<dbReference type="GO" id="GO:0005654">
    <property type="term" value="C:nucleoplasm"/>
    <property type="evidence" value="ECO:0007669"/>
    <property type="project" value="UniProtKB-SubCell"/>
</dbReference>
<dbReference type="OrthoDB" id="5186at2759"/>
<feature type="compositionally biased region" description="Polar residues" evidence="11">
    <location>
        <begin position="4562"/>
        <end position="4579"/>
    </location>
</feature>
<dbReference type="SUPFAM" id="SSF53300">
    <property type="entry name" value="vWA-like"/>
    <property type="match status" value="1"/>
</dbReference>
<dbReference type="Gene3D" id="3.40.50.410">
    <property type="entry name" value="von Willebrand factor, type A domain"/>
    <property type="match status" value="1"/>
</dbReference>
<dbReference type="EMBL" id="CAACVR010000056">
    <property type="protein sequence ID" value="VEU23821.1"/>
    <property type="molecule type" value="Genomic_DNA"/>
</dbReference>
<feature type="compositionally biased region" description="Basic and acidic residues" evidence="11">
    <location>
        <begin position="4216"/>
        <end position="4245"/>
    </location>
</feature>
<dbReference type="Proteomes" id="UP000290900">
    <property type="component" value="Unassembled WGS sequence"/>
</dbReference>
<evidence type="ECO:0000256" key="1">
    <source>
        <dbReference type="ARBA" id="ARBA00004604"/>
    </source>
</evidence>
<evidence type="ECO:0000256" key="3">
    <source>
        <dbReference type="ARBA" id="ARBA00007188"/>
    </source>
</evidence>
<dbReference type="Pfam" id="PF07728">
    <property type="entry name" value="AAA_5"/>
    <property type="match status" value="9"/>
</dbReference>
<dbReference type="GO" id="GO:0005524">
    <property type="term" value="F:ATP binding"/>
    <property type="evidence" value="ECO:0007669"/>
    <property type="project" value="UniProtKB-KW"/>
</dbReference>
<feature type="region of interest" description="Disordered" evidence="11">
    <location>
        <begin position="4103"/>
        <end position="4676"/>
    </location>
</feature>
<dbReference type="CDD" id="cd00009">
    <property type="entry name" value="AAA"/>
    <property type="match status" value="3"/>
</dbReference>
<dbReference type="PROSITE" id="PS00675">
    <property type="entry name" value="SIGMA54_INTERACT_1"/>
    <property type="match status" value="1"/>
</dbReference>
<feature type="domain" description="VWFA" evidence="12">
    <location>
        <begin position="4758"/>
        <end position="4953"/>
    </location>
</feature>
<feature type="compositionally biased region" description="Basic and acidic residues" evidence="11">
    <location>
        <begin position="4490"/>
        <end position="4513"/>
    </location>
</feature>
<dbReference type="InterPro" id="IPR027417">
    <property type="entry name" value="P-loop_NTPase"/>
</dbReference>
<evidence type="ECO:0000256" key="5">
    <source>
        <dbReference type="ARBA" id="ARBA00022553"/>
    </source>
</evidence>
<dbReference type="InterPro" id="IPR002035">
    <property type="entry name" value="VWF_A"/>
</dbReference>
<evidence type="ECO:0000256" key="7">
    <source>
        <dbReference type="ARBA" id="ARBA00022840"/>
    </source>
</evidence>
<dbReference type="InterPro" id="IPR003593">
    <property type="entry name" value="AAA+_ATPase"/>
</dbReference>
<dbReference type="GO" id="GO:0016887">
    <property type="term" value="F:ATP hydrolysis activity"/>
    <property type="evidence" value="ECO:0007669"/>
    <property type="project" value="InterPro"/>
</dbReference>
<comment type="subcellular location">
    <subcellularLocation>
        <location evidence="1">Nucleus</location>
        <location evidence="1">Nucleolus</location>
    </subcellularLocation>
    <subcellularLocation>
        <location evidence="2">Nucleus</location>
        <location evidence="2">Nucleoplasm</location>
    </subcellularLocation>
</comment>
<dbReference type="PANTHER" id="PTHR48103">
    <property type="entry name" value="MIDASIN-RELATED"/>
    <property type="match status" value="1"/>
</dbReference>
<dbReference type="InterPro" id="IPR041190">
    <property type="entry name" value="Midasin_AAA_lid_5"/>
</dbReference>
<dbReference type="FunCoup" id="A0A448YSD4">
    <property type="interactions" value="894"/>
</dbReference>
<dbReference type="Pfam" id="PF17867">
    <property type="entry name" value="AAA_lid_7"/>
    <property type="match status" value="3"/>
</dbReference>
<feature type="compositionally biased region" description="Acidic residues" evidence="11">
    <location>
        <begin position="4364"/>
        <end position="4392"/>
    </location>
</feature>
<dbReference type="InterPro" id="IPR040848">
    <property type="entry name" value="AAA_lid_7"/>
</dbReference>
<dbReference type="Pfam" id="PF00092">
    <property type="entry name" value="VWA"/>
    <property type="match status" value="1"/>
</dbReference>
<feature type="compositionally biased region" description="Acidic residues" evidence="11">
    <location>
        <begin position="4438"/>
        <end position="4449"/>
    </location>
</feature>
<evidence type="ECO:0000256" key="6">
    <source>
        <dbReference type="ARBA" id="ARBA00022741"/>
    </source>
</evidence>
<feature type="compositionally biased region" description="Basic and acidic residues" evidence="11">
    <location>
        <begin position="4428"/>
        <end position="4437"/>
    </location>
</feature>
<feature type="compositionally biased region" description="Acidic residues" evidence="11">
    <location>
        <begin position="4400"/>
        <end position="4413"/>
    </location>
</feature>
<feature type="compositionally biased region" description="Acidic residues" evidence="11">
    <location>
        <begin position="4341"/>
        <end position="4350"/>
    </location>
</feature>
<dbReference type="GO" id="GO:0000055">
    <property type="term" value="P:ribosomal large subunit export from nucleus"/>
    <property type="evidence" value="ECO:0007669"/>
    <property type="project" value="TreeGrafter"/>
</dbReference>
<dbReference type="GO" id="GO:0005730">
    <property type="term" value="C:nucleolus"/>
    <property type="evidence" value="ECO:0007669"/>
    <property type="project" value="UniProtKB-SubCell"/>
</dbReference>
<keyword evidence="5" id="KW-0597">Phosphoprotein</keyword>
<feature type="compositionally biased region" description="Basic and acidic residues" evidence="11">
    <location>
        <begin position="4106"/>
        <end position="4118"/>
    </location>
</feature>
<feature type="compositionally biased region" description="Basic and acidic residues" evidence="11">
    <location>
        <begin position="4666"/>
        <end position="4676"/>
    </location>
</feature>